<reference evidence="1" key="1">
    <citation type="submission" date="2009-05" db="EMBL/GenBank/DDBJ databases">
        <authorList>
            <person name="Harkins D.M."/>
            <person name="DeShazer D."/>
            <person name="Woods D.E."/>
            <person name="Brinkac L.M."/>
            <person name="Brown K.A."/>
            <person name="Hung G.C."/>
            <person name="Tuanyok A."/>
            <person name="Zhang B."/>
            <person name="Nierman W.C."/>
        </authorList>
    </citation>
    <scope>NUCLEOTIDE SEQUENCE [LARGE SCALE GENOMIC DNA]</scope>
    <source>
        <strain evidence="1">1710a</strain>
    </source>
</reference>
<gene>
    <name evidence="1" type="ORF">BURPS1710A_A0796</name>
</gene>
<name>A0A0E1VVB5_BURPE</name>
<dbReference type="EMBL" id="CM000833">
    <property type="protein sequence ID" value="EET03941.1"/>
    <property type="molecule type" value="Genomic_DNA"/>
</dbReference>
<proteinExistence type="predicted"/>
<dbReference type="AlphaFoldDB" id="A0A0E1VVB5"/>
<protein>
    <submittedName>
        <fullName evidence="1">Uncharacterized protein</fullName>
    </submittedName>
</protein>
<evidence type="ECO:0000313" key="1">
    <source>
        <dbReference type="EMBL" id="EET03941.1"/>
    </source>
</evidence>
<organism evidence="1">
    <name type="scientific">Burkholderia pseudomallei 1710a</name>
    <dbReference type="NCBI Taxonomy" id="320371"/>
    <lineage>
        <taxon>Bacteria</taxon>
        <taxon>Pseudomonadati</taxon>
        <taxon>Pseudomonadota</taxon>
        <taxon>Betaproteobacteria</taxon>
        <taxon>Burkholderiales</taxon>
        <taxon>Burkholderiaceae</taxon>
        <taxon>Burkholderia</taxon>
        <taxon>pseudomallei group</taxon>
    </lineage>
</organism>
<sequence>MVPVTGCDREGRPLYSLGAVAGERMPILGGSRMSFPGRVARNRTAGSISSAERRFVSWRNESSR</sequence>
<accession>A0A0E1VVB5</accession>
<dbReference type="HOGENOM" id="CLU_2859128_0_0_4"/>
<dbReference type="Proteomes" id="UP000001812">
    <property type="component" value="Chromosome II"/>
</dbReference>